<keyword evidence="8" id="KW-1185">Reference proteome</keyword>
<dbReference type="GO" id="GO:0005524">
    <property type="term" value="F:ATP binding"/>
    <property type="evidence" value="ECO:0007669"/>
    <property type="project" value="UniProtKB-KW"/>
</dbReference>
<dbReference type="Gene3D" id="3.40.50.10240">
    <property type="entry name" value="Thiamin pyrophosphokinase, catalytic domain"/>
    <property type="match status" value="1"/>
</dbReference>
<organism evidence="7 8">
    <name type="scientific">Floccifex porci</name>
    <dbReference type="NCBI Taxonomy" id="2606629"/>
    <lineage>
        <taxon>Bacteria</taxon>
        <taxon>Bacillati</taxon>
        <taxon>Bacillota</taxon>
        <taxon>Erysipelotrichia</taxon>
        <taxon>Erysipelotrichales</taxon>
        <taxon>Erysipelotrichaceae</taxon>
        <taxon>Floccifex</taxon>
    </lineage>
</organism>
<dbReference type="Pfam" id="PF04263">
    <property type="entry name" value="TPK_catalytic"/>
    <property type="match status" value="1"/>
</dbReference>
<reference evidence="7 8" key="1">
    <citation type="submission" date="2019-08" db="EMBL/GenBank/DDBJ databases">
        <title>In-depth cultivation of the pig gut microbiome towards novel bacterial diversity and tailored functional studies.</title>
        <authorList>
            <person name="Wylensek D."/>
            <person name="Hitch T.C.A."/>
            <person name="Clavel T."/>
        </authorList>
    </citation>
    <scope>NUCLEOTIDE SEQUENCE [LARGE SCALE GENOMIC DNA]</scope>
    <source>
        <strain evidence="7 8">LKV-178-WT-2G</strain>
    </source>
</reference>
<evidence type="ECO:0000256" key="2">
    <source>
        <dbReference type="ARBA" id="ARBA00022741"/>
    </source>
</evidence>
<dbReference type="AlphaFoldDB" id="A0A7X2N3X1"/>
<sequence length="200" mass="22855">MSTAYLITPLSKKIPVDENAHYIGVDAGSYRILEQNLKIEYAIGDFDSMSEKELQGLKKICPVYQYPVMKDETDSELAVLKTFEKYDTVILYGALSGRLDHTVLNISLMIQKYPSIILMDETQKVRVLKKGRYELKKDYKNISFFALEESEISYSGFLYSLDHRKVSISDLYLTSNSLIQEKGIVEIHSGSLLCIQTNEK</sequence>
<dbReference type="GO" id="GO:0030975">
    <property type="term" value="F:thiamine binding"/>
    <property type="evidence" value="ECO:0007669"/>
    <property type="project" value="InterPro"/>
</dbReference>
<dbReference type="EMBL" id="VUMM01000017">
    <property type="protein sequence ID" value="MSS02008.1"/>
    <property type="molecule type" value="Genomic_DNA"/>
</dbReference>
<keyword evidence="1 7" id="KW-0808">Transferase</keyword>
<feature type="domain" description="Thiamin pyrophosphokinase thiamin-binding" evidence="6">
    <location>
        <begin position="131"/>
        <end position="193"/>
    </location>
</feature>
<dbReference type="Pfam" id="PF04265">
    <property type="entry name" value="TPK_B1_binding"/>
    <property type="match status" value="1"/>
</dbReference>
<dbReference type="PANTHER" id="PTHR41299">
    <property type="entry name" value="THIAMINE PYROPHOSPHOKINASE"/>
    <property type="match status" value="1"/>
</dbReference>
<dbReference type="InterPro" id="IPR007373">
    <property type="entry name" value="Thiamin_PyroPKinase_B1-bd"/>
</dbReference>
<protein>
    <recommendedName>
        <fullName evidence="5">Thiamine diphosphokinase</fullName>
        <ecNumber evidence="5">2.7.6.2</ecNumber>
    </recommendedName>
</protein>
<evidence type="ECO:0000256" key="3">
    <source>
        <dbReference type="ARBA" id="ARBA00022777"/>
    </source>
</evidence>
<keyword evidence="3 7" id="KW-0418">Kinase</keyword>
<dbReference type="NCBIfam" id="TIGR01378">
    <property type="entry name" value="thi_PPkinase"/>
    <property type="match status" value="1"/>
</dbReference>
<evidence type="ECO:0000313" key="7">
    <source>
        <dbReference type="EMBL" id="MSS02008.1"/>
    </source>
</evidence>
<evidence type="ECO:0000256" key="1">
    <source>
        <dbReference type="ARBA" id="ARBA00022679"/>
    </source>
</evidence>
<dbReference type="Proteomes" id="UP000470082">
    <property type="component" value="Unassembled WGS sequence"/>
</dbReference>
<dbReference type="CDD" id="cd07995">
    <property type="entry name" value="TPK"/>
    <property type="match status" value="1"/>
</dbReference>
<dbReference type="SMART" id="SM00983">
    <property type="entry name" value="TPK_B1_binding"/>
    <property type="match status" value="1"/>
</dbReference>
<evidence type="ECO:0000259" key="6">
    <source>
        <dbReference type="SMART" id="SM00983"/>
    </source>
</evidence>
<dbReference type="SUPFAM" id="SSF63999">
    <property type="entry name" value="Thiamin pyrophosphokinase, catalytic domain"/>
    <property type="match status" value="1"/>
</dbReference>
<name>A0A7X2N3X1_9FIRM</name>
<accession>A0A7X2N3X1</accession>
<evidence type="ECO:0000256" key="4">
    <source>
        <dbReference type="ARBA" id="ARBA00022840"/>
    </source>
</evidence>
<dbReference type="GO" id="GO:0004788">
    <property type="term" value="F:thiamine diphosphokinase activity"/>
    <property type="evidence" value="ECO:0007669"/>
    <property type="project" value="UniProtKB-UniRule"/>
</dbReference>
<evidence type="ECO:0000256" key="5">
    <source>
        <dbReference type="NCBIfam" id="TIGR01378"/>
    </source>
</evidence>
<comment type="caution">
    <text evidence="7">The sequence shown here is derived from an EMBL/GenBank/DDBJ whole genome shotgun (WGS) entry which is preliminary data.</text>
</comment>
<dbReference type="InterPro" id="IPR036759">
    <property type="entry name" value="TPK_catalytic_sf"/>
</dbReference>
<dbReference type="EC" id="2.7.6.2" evidence="5"/>
<dbReference type="PANTHER" id="PTHR41299:SF1">
    <property type="entry name" value="THIAMINE PYROPHOSPHOKINASE"/>
    <property type="match status" value="1"/>
</dbReference>
<dbReference type="GO" id="GO:0016301">
    <property type="term" value="F:kinase activity"/>
    <property type="evidence" value="ECO:0007669"/>
    <property type="project" value="UniProtKB-KW"/>
</dbReference>
<dbReference type="InterPro" id="IPR053149">
    <property type="entry name" value="TPK"/>
</dbReference>
<proteinExistence type="predicted"/>
<keyword evidence="2" id="KW-0547">Nucleotide-binding</keyword>
<dbReference type="GO" id="GO:0009229">
    <property type="term" value="P:thiamine diphosphate biosynthetic process"/>
    <property type="evidence" value="ECO:0007669"/>
    <property type="project" value="InterPro"/>
</dbReference>
<evidence type="ECO:0000313" key="8">
    <source>
        <dbReference type="Proteomes" id="UP000470082"/>
    </source>
</evidence>
<dbReference type="GO" id="GO:0006772">
    <property type="term" value="P:thiamine metabolic process"/>
    <property type="evidence" value="ECO:0007669"/>
    <property type="project" value="UniProtKB-UniRule"/>
</dbReference>
<keyword evidence="4" id="KW-0067">ATP-binding</keyword>
<dbReference type="InterPro" id="IPR007371">
    <property type="entry name" value="TPK_catalytic"/>
</dbReference>
<dbReference type="RefSeq" id="WP_154460808.1">
    <property type="nucleotide sequence ID" value="NZ_JAQYTQ010000106.1"/>
</dbReference>
<dbReference type="InterPro" id="IPR006282">
    <property type="entry name" value="Thi_PPkinase"/>
</dbReference>
<gene>
    <name evidence="7" type="ORF">FYJ50_07890</name>
</gene>